<accession>A0A1B7VHC9</accession>
<evidence type="ECO:0000313" key="1">
    <source>
        <dbReference type="EMBL" id="OBQ17679.1"/>
    </source>
</evidence>
<sequence length="128" mass="14556">MRQCLNPDCLFPNPVIFNIVKSAVIGSAEYCAPEQSMGKPLFISDLYSLGVTYLHLLTGMSPFDLYSPMEGEWVWRDYLNGNLVSDELGKILEKLANPIAKHRYQSVKQVVILKNKNTAVPDIIKYRY</sequence>
<dbReference type="PATRIC" id="fig|1710894.3.peg.3183"/>
<dbReference type="InterPro" id="IPR011009">
    <property type="entry name" value="Kinase-like_dom_sf"/>
</dbReference>
<reference evidence="1 2" key="1">
    <citation type="submission" date="2015-09" db="EMBL/GenBank/DDBJ databases">
        <title>Whole genome shotgun sequence assembly of Aphanizomenon flos-aquae UKL13.</title>
        <authorList>
            <person name="Driscoll C."/>
        </authorList>
    </citation>
    <scope>NUCLEOTIDE SEQUENCE [LARGE SCALE GENOMIC DNA]</scope>
    <source>
        <strain evidence="1">MDT13</strain>
    </source>
</reference>
<dbReference type="Proteomes" id="UP000092382">
    <property type="component" value="Unassembled WGS sequence"/>
</dbReference>
<organism evidence="1 2">
    <name type="scientific">Aphanizomenon flos-aquae LD13</name>
    <dbReference type="NCBI Taxonomy" id="1710894"/>
    <lineage>
        <taxon>Bacteria</taxon>
        <taxon>Bacillati</taxon>
        <taxon>Cyanobacteriota</taxon>
        <taxon>Cyanophyceae</taxon>
        <taxon>Nostocales</taxon>
        <taxon>Aphanizomenonaceae</taxon>
        <taxon>Aphanizomenon</taxon>
    </lineage>
</organism>
<dbReference type="STRING" id="1803587.GCA_001593825_03121"/>
<evidence type="ECO:0000313" key="2">
    <source>
        <dbReference type="Proteomes" id="UP000092382"/>
    </source>
</evidence>
<proteinExistence type="predicted"/>
<name>A0A1B7VHC9_APHFL</name>
<dbReference type="EMBL" id="LJOY01000112">
    <property type="protein sequence ID" value="OBQ17679.1"/>
    <property type="molecule type" value="Genomic_DNA"/>
</dbReference>
<dbReference type="SUPFAM" id="SSF56112">
    <property type="entry name" value="Protein kinase-like (PK-like)"/>
    <property type="match status" value="1"/>
</dbReference>
<dbReference type="Gene3D" id="1.10.510.10">
    <property type="entry name" value="Transferase(Phosphotransferase) domain 1"/>
    <property type="match status" value="1"/>
</dbReference>
<dbReference type="AlphaFoldDB" id="A0A1B7VHC9"/>
<protein>
    <recommendedName>
        <fullName evidence="3">Protein kinase domain-containing protein</fullName>
    </recommendedName>
</protein>
<evidence type="ECO:0008006" key="3">
    <source>
        <dbReference type="Google" id="ProtNLM"/>
    </source>
</evidence>
<comment type="caution">
    <text evidence="1">The sequence shown here is derived from an EMBL/GenBank/DDBJ whole genome shotgun (WGS) entry which is preliminary data.</text>
</comment>
<gene>
    <name evidence="1" type="ORF">AN481_18765</name>
</gene>